<keyword evidence="2" id="KW-0732">Signal</keyword>
<protein>
    <submittedName>
        <fullName evidence="3">Uncharacterized protein</fullName>
    </submittedName>
</protein>
<accession>A0ABR1Q3K6</accession>
<dbReference type="GeneID" id="92080196"/>
<feature type="signal peptide" evidence="2">
    <location>
        <begin position="1"/>
        <end position="17"/>
    </location>
</feature>
<feature type="compositionally biased region" description="Basic and acidic residues" evidence="1">
    <location>
        <begin position="240"/>
        <end position="254"/>
    </location>
</feature>
<name>A0ABR1Q3K6_9PEZI</name>
<evidence type="ECO:0000256" key="1">
    <source>
        <dbReference type="SAM" id="MobiDB-lite"/>
    </source>
</evidence>
<dbReference type="Proteomes" id="UP001391051">
    <property type="component" value="Unassembled WGS sequence"/>
</dbReference>
<feature type="compositionally biased region" description="Polar residues" evidence="1">
    <location>
        <begin position="145"/>
        <end position="154"/>
    </location>
</feature>
<feature type="compositionally biased region" description="Low complexity" evidence="1">
    <location>
        <begin position="264"/>
        <end position="281"/>
    </location>
</feature>
<keyword evidence="4" id="KW-1185">Reference proteome</keyword>
<evidence type="ECO:0000256" key="2">
    <source>
        <dbReference type="SAM" id="SignalP"/>
    </source>
</evidence>
<proteinExistence type="predicted"/>
<evidence type="ECO:0000313" key="3">
    <source>
        <dbReference type="EMBL" id="KAK7946591.1"/>
    </source>
</evidence>
<organism evidence="3 4">
    <name type="scientific">Apiospora aurea</name>
    <dbReference type="NCBI Taxonomy" id="335848"/>
    <lineage>
        <taxon>Eukaryota</taxon>
        <taxon>Fungi</taxon>
        <taxon>Dikarya</taxon>
        <taxon>Ascomycota</taxon>
        <taxon>Pezizomycotina</taxon>
        <taxon>Sordariomycetes</taxon>
        <taxon>Xylariomycetidae</taxon>
        <taxon>Amphisphaeriales</taxon>
        <taxon>Apiosporaceae</taxon>
        <taxon>Apiospora</taxon>
    </lineage>
</organism>
<evidence type="ECO:0000313" key="4">
    <source>
        <dbReference type="Proteomes" id="UP001391051"/>
    </source>
</evidence>
<feature type="region of interest" description="Disordered" evidence="1">
    <location>
        <begin position="135"/>
        <end position="197"/>
    </location>
</feature>
<sequence length="328" mass="34595">MKLFAIIISAFLLAVQAQGNYRYGENDTTVIVTTTTTVAGLSASTPTSSGQTTVSDRTAMEPHVPFRHTSHLPMSHLHLTSSWSFNGTQTRPIPTGGSVTSYHGYNTSTLGSPTPSATSHSSHTYSTITIITLSTDGPNIPEGTGSDNGDQPTNKGGLIPVPIVHPTTSFSPCSESTKHSTAAPEQTGPSEAEKPITFSGFTMSLPWQTITLEPTTWTPDLPSIPTTFVPVPSEPAAVGPHHEHPPPKMEKHQSDPTTFVTIPTTATSTSSSSTSTTSSATTWATSSPFKLQCDSGICNTYCSCTTDGHVDCSYDPGHCRDTCDCTAD</sequence>
<feature type="chain" id="PRO_5045323876" evidence="2">
    <location>
        <begin position="18"/>
        <end position="328"/>
    </location>
</feature>
<reference evidence="3 4" key="1">
    <citation type="submission" date="2023-01" db="EMBL/GenBank/DDBJ databases">
        <title>Analysis of 21 Apiospora genomes using comparative genomics revels a genus with tremendous synthesis potential of carbohydrate active enzymes and secondary metabolites.</title>
        <authorList>
            <person name="Sorensen T."/>
        </authorList>
    </citation>
    <scope>NUCLEOTIDE SEQUENCE [LARGE SCALE GENOMIC DNA]</scope>
    <source>
        <strain evidence="3 4">CBS 24483</strain>
    </source>
</reference>
<dbReference type="RefSeq" id="XP_066696625.1">
    <property type="nucleotide sequence ID" value="XM_066847134.1"/>
</dbReference>
<gene>
    <name evidence="3" type="ORF">PG986_010912</name>
</gene>
<comment type="caution">
    <text evidence="3">The sequence shown here is derived from an EMBL/GenBank/DDBJ whole genome shotgun (WGS) entry which is preliminary data.</text>
</comment>
<feature type="compositionally biased region" description="Polar residues" evidence="1">
    <location>
        <begin position="166"/>
        <end position="189"/>
    </location>
</feature>
<feature type="region of interest" description="Disordered" evidence="1">
    <location>
        <begin position="234"/>
        <end position="281"/>
    </location>
</feature>
<dbReference type="EMBL" id="JAQQWE010000007">
    <property type="protein sequence ID" value="KAK7946591.1"/>
    <property type="molecule type" value="Genomic_DNA"/>
</dbReference>